<dbReference type="RefSeq" id="WP_133399297.1">
    <property type="nucleotide sequence ID" value="NZ_SMZX01000001.1"/>
</dbReference>
<feature type="compositionally biased region" description="Polar residues" evidence="1">
    <location>
        <begin position="10"/>
        <end position="21"/>
    </location>
</feature>
<dbReference type="AlphaFoldDB" id="A0A4R5YML8"/>
<protein>
    <recommendedName>
        <fullName evidence="5">DUF4190 domain-containing protein</fullName>
    </recommendedName>
</protein>
<gene>
    <name evidence="3" type="ORF">E2R54_07830</name>
</gene>
<evidence type="ECO:0008006" key="5">
    <source>
        <dbReference type="Google" id="ProtNLM"/>
    </source>
</evidence>
<evidence type="ECO:0000256" key="2">
    <source>
        <dbReference type="SAM" id="Phobius"/>
    </source>
</evidence>
<accession>A0A4R5YML8</accession>
<name>A0A4R5YML8_9MICO</name>
<evidence type="ECO:0000313" key="3">
    <source>
        <dbReference type="EMBL" id="TDL46319.1"/>
    </source>
</evidence>
<sequence length="164" mass="17245">MTDERMPRPTASTQGPASPSQGPVVEPASEDVAPAPTDSTLPGAHRGGFRRELTQPLPVAPPLAVHPDPAEDASPDVRWIPPTPVLPRSAGWSVLFGGLGLILACFVGWGFPVGVIGVVLAVLALRRPWEKRETALWGLGLSVGSLLYSAGWLWWAGTQGALFG</sequence>
<keyword evidence="2" id="KW-0472">Membrane</keyword>
<comment type="caution">
    <text evidence="3">The sequence shown here is derived from an EMBL/GenBank/DDBJ whole genome shotgun (WGS) entry which is preliminary data.</text>
</comment>
<organism evidence="3 4">
    <name type="scientific">Microbacterium oleivorans</name>
    <dbReference type="NCBI Taxonomy" id="273677"/>
    <lineage>
        <taxon>Bacteria</taxon>
        <taxon>Bacillati</taxon>
        <taxon>Actinomycetota</taxon>
        <taxon>Actinomycetes</taxon>
        <taxon>Micrococcales</taxon>
        <taxon>Microbacteriaceae</taxon>
        <taxon>Microbacterium</taxon>
    </lineage>
</organism>
<reference evidence="3 4" key="1">
    <citation type="submission" date="2019-03" db="EMBL/GenBank/DDBJ databases">
        <title>Genome Sequencing and Assembly of Various Microbes Isolated from Partially Reclaimed Soil and Acid Mine Drainage (AMD) Site.</title>
        <authorList>
            <person name="Steinbock B."/>
            <person name="Bechtold R."/>
            <person name="Sevigny J.L."/>
            <person name="Thomas D."/>
            <person name="Cuthill L.R."/>
            <person name="Aveiro Johannsen E.J."/>
            <person name="Thomas K."/>
            <person name="Ghosh A."/>
        </authorList>
    </citation>
    <scope>NUCLEOTIDE SEQUENCE [LARGE SCALE GENOMIC DNA]</scope>
    <source>
        <strain evidence="3 4">F-B2</strain>
    </source>
</reference>
<dbReference type="Proteomes" id="UP000295633">
    <property type="component" value="Unassembled WGS sequence"/>
</dbReference>
<feature type="region of interest" description="Disordered" evidence="1">
    <location>
        <begin position="1"/>
        <end position="52"/>
    </location>
</feature>
<proteinExistence type="predicted"/>
<evidence type="ECO:0000313" key="4">
    <source>
        <dbReference type="Proteomes" id="UP000295633"/>
    </source>
</evidence>
<feature type="transmembrane region" description="Helical" evidence="2">
    <location>
        <begin position="94"/>
        <end position="123"/>
    </location>
</feature>
<evidence type="ECO:0000256" key="1">
    <source>
        <dbReference type="SAM" id="MobiDB-lite"/>
    </source>
</evidence>
<feature type="transmembrane region" description="Helical" evidence="2">
    <location>
        <begin position="135"/>
        <end position="155"/>
    </location>
</feature>
<dbReference type="EMBL" id="SMZX01000001">
    <property type="protein sequence ID" value="TDL46319.1"/>
    <property type="molecule type" value="Genomic_DNA"/>
</dbReference>
<keyword evidence="2" id="KW-0812">Transmembrane</keyword>
<keyword evidence="2" id="KW-1133">Transmembrane helix</keyword>